<dbReference type="Pfam" id="PF00041">
    <property type="entry name" value="fn3"/>
    <property type="match status" value="15"/>
</dbReference>
<accession>A0A7I8WB93</accession>
<evidence type="ECO:0000256" key="9">
    <source>
        <dbReference type="ARBA" id="ARBA00022679"/>
    </source>
</evidence>
<keyword evidence="30" id="KW-1185">Reference proteome</keyword>
<keyword evidence="19" id="KW-1015">Disulfide bond</keyword>
<dbReference type="FunFam" id="1.10.510.10:FF:000321">
    <property type="entry name" value="Bent, isoform C"/>
    <property type="match status" value="1"/>
</dbReference>
<feature type="domain" description="Fibronectin type-III" evidence="28">
    <location>
        <begin position="1645"/>
        <end position="1739"/>
    </location>
</feature>
<evidence type="ECO:0000256" key="24">
    <source>
        <dbReference type="PROSITE-ProRule" id="PRU10141"/>
    </source>
</evidence>
<feature type="compositionally biased region" description="Basic and acidic residues" evidence="25">
    <location>
        <begin position="522"/>
        <end position="534"/>
    </location>
</feature>
<evidence type="ECO:0000256" key="20">
    <source>
        <dbReference type="ARBA" id="ARBA00023242"/>
    </source>
</evidence>
<dbReference type="InterPro" id="IPR011009">
    <property type="entry name" value="Kinase-like_dom_sf"/>
</dbReference>
<dbReference type="SMART" id="SM00060">
    <property type="entry name" value="FN3"/>
    <property type="match status" value="15"/>
</dbReference>
<evidence type="ECO:0000256" key="16">
    <source>
        <dbReference type="ARBA" id="ARBA00022842"/>
    </source>
</evidence>
<feature type="domain" description="Ig-like" evidence="27">
    <location>
        <begin position="2063"/>
        <end position="2155"/>
    </location>
</feature>
<comment type="subcellular location">
    <subcellularLocation>
        <location evidence="3">Cytoplasm</location>
    </subcellularLocation>
    <subcellularLocation>
        <location evidence="2">Nucleus</location>
    </subcellularLocation>
</comment>
<feature type="domain" description="Ig-like" evidence="27">
    <location>
        <begin position="3559"/>
        <end position="3643"/>
    </location>
</feature>
<feature type="domain" description="Fibronectin type-III" evidence="28">
    <location>
        <begin position="1964"/>
        <end position="2059"/>
    </location>
</feature>
<feature type="domain" description="Fibronectin type-III" evidence="28">
    <location>
        <begin position="2371"/>
        <end position="2470"/>
    </location>
</feature>
<keyword evidence="9" id="KW-0808">Transferase</keyword>
<dbReference type="OrthoDB" id="504170at2759"/>
<comment type="cofactor">
    <cofactor evidence="1">
        <name>Mg(2+)</name>
        <dbReference type="ChEBI" id="CHEBI:18420"/>
    </cofactor>
</comment>
<dbReference type="FunFam" id="2.60.40.10:FF:000127">
    <property type="entry name" value="titin isoform X1"/>
    <property type="match status" value="5"/>
</dbReference>
<dbReference type="Gene3D" id="1.10.510.10">
    <property type="entry name" value="Transferase(Phosphotransferase) domain 1"/>
    <property type="match status" value="1"/>
</dbReference>
<dbReference type="GO" id="GO:0005634">
    <property type="term" value="C:nucleus"/>
    <property type="evidence" value="ECO:0007669"/>
    <property type="project" value="UniProtKB-SubCell"/>
</dbReference>
<feature type="compositionally biased region" description="Basic and acidic residues" evidence="25">
    <location>
        <begin position="594"/>
        <end position="612"/>
    </location>
</feature>
<feature type="domain" description="Ig-like" evidence="27">
    <location>
        <begin position="420"/>
        <end position="512"/>
    </location>
</feature>
<feature type="domain" description="Ig-like" evidence="27">
    <location>
        <begin position="4226"/>
        <end position="4315"/>
    </location>
</feature>
<feature type="compositionally biased region" description="Basic and acidic residues" evidence="25">
    <location>
        <begin position="2015"/>
        <end position="2025"/>
    </location>
</feature>
<feature type="domain" description="Fibronectin type-III" evidence="28">
    <location>
        <begin position="3458"/>
        <end position="3553"/>
    </location>
</feature>
<dbReference type="FunFam" id="2.60.40.10:FF:000345">
    <property type="entry name" value="Muscle M-line assembly protein unc-89"/>
    <property type="match status" value="1"/>
</dbReference>
<keyword evidence="11" id="KW-0677">Repeat</keyword>
<dbReference type="InterPro" id="IPR017441">
    <property type="entry name" value="Protein_kinase_ATP_BS"/>
</dbReference>
<feature type="domain" description="Ig-like" evidence="27">
    <location>
        <begin position="4359"/>
        <end position="4447"/>
    </location>
</feature>
<dbReference type="InterPro" id="IPR013098">
    <property type="entry name" value="Ig_I-set"/>
</dbReference>
<feature type="compositionally biased region" description="Polar residues" evidence="25">
    <location>
        <begin position="977"/>
        <end position="986"/>
    </location>
</feature>
<feature type="region of interest" description="Disordered" evidence="25">
    <location>
        <begin position="763"/>
        <end position="827"/>
    </location>
</feature>
<dbReference type="PANTHER" id="PTHR13817:SF166">
    <property type="entry name" value="NEURONAL IGCAM-RELATED"/>
    <property type="match status" value="1"/>
</dbReference>
<evidence type="ECO:0000256" key="10">
    <source>
        <dbReference type="ARBA" id="ARBA00022723"/>
    </source>
</evidence>
<feature type="domain" description="Fibronectin type-III" evidence="28">
    <location>
        <begin position="3752"/>
        <end position="3845"/>
    </location>
</feature>
<feature type="domain" description="Fibronectin type-III" evidence="28">
    <location>
        <begin position="2970"/>
        <end position="3068"/>
    </location>
</feature>
<keyword evidence="15 24" id="KW-0067">ATP-binding</keyword>
<evidence type="ECO:0000256" key="21">
    <source>
        <dbReference type="ARBA" id="ARBA00023319"/>
    </source>
</evidence>
<evidence type="ECO:0000256" key="15">
    <source>
        <dbReference type="ARBA" id="ARBA00022840"/>
    </source>
</evidence>
<keyword evidence="13" id="KW-0418">Kinase</keyword>
<evidence type="ECO:0000313" key="29">
    <source>
        <dbReference type="EMBL" id="CAD5125380.1"/>
    </source>
</evidence>
<evidence type="ECO:0000256" key="4">
    <source>
        <dbReference type="ARBA" id="ARBA00006692"/>
    </source>
</evidence>
<dbReference type="FunFam" id="3.30.200.20:FF:000249">
    <property type="entry name" value="twitchin isoform X2"/>
    <property type="match status" value="1"/>
</dbReference>
<reference evidence="29 30" key="1">
    <citation type="submission" date="2020-08" db="EMBL/GenBank/DDBJ databases">
        <authorList>
            <person name="Hejnol A."/>
        </authorList>
    </citation>
    <scope>NUCLEOTIDE SEQUENCE [LARGE SCALE GENOMIC DNA]</scope>
</reference>
<evidence type="ECO:0000313" key="30">
    <source>
        <dbReference type="Proteomes" id="UP000549394"/>
    </source>
</evidence>
<dbReference type="InterPro" id="IPR008271">
    <property type="entry name" value="Ser/Thr_kinase_AS"/>
</dbReference>
<dbReference type="FunFam" id="2.60.40.10:FF:000056">
    <property type="entry name" value="twitchin isoform X4"/>
    <property type="match status" value="4"/>
</dbReference>
<feature type="region of interest" description="Disordered" evidence="25">
    <location>
        <begin position="3834"/>
        <end position="3864"/>
    </location>
</feature>
<name>A0A7I8WB93_9ANNE</name>
<keyword evidence="20" id="KW-0539">Nucleus</keyword>
<keyword evidence="8" id="KW-0597">Phosphoprotein</keyword>
<dbReference type="InterPro" id="IPR036179">
    <property type="entry name" value="Ig-like_dom_sf"/>
</dbReference>
<protein>
    <recommendedName>
        <fullName evidence="5">non-specific serine/threonine protein kinase</fullName>
        <ecNumber evidence="5">2.7.11.1</ecNumber>
    </recommendedName>
</protein>
<dbReference type="GO" id="GO:0004674">
    <property type="term" value="F:protein serine/threonine kinase activity"/>
    <property type="evidence" value="ECO:0007669"/>
    <property type="project" value="UniProtKB-KW"/>
</dbReference>
<feature type="compositionally biased region" description="Basic and acidic residues" evidence="25">
    <location>
        <begin position="1463"/>
        <end position="1475"/>
    </location>
</feature>
<feature type="domain" description="Ig-like" evidence="27">
    <location>
        <begin position="3171"/>
        <end position="3258"/>
    </location>
</feature>
<keyword evidence="21" id="KW-0393">Immunoglobulin domain</keyword>
<feature type="domain" description="Protein kinase" evidence="26">
    <location>
        <begin position="3903"/>
        <end position="4158"/>
    </location>
</feature>
<dbReference type="FunFam" id="2.60.40.10:FF:000003">
    <property type="entry name" value="Titin isoform E"/>
    <property type="match status" value="3"/>
</dbReference>
<dbReference type="SMART" id="SM00409">
    <property type="entry name" value="IG"/>
    <property type="match status" value="22"/>
</dbReference>
<feature type="domain" description="Ig-like" evidence="27">
    <location>
        <begin position="2473"/>
        <end position="2563"/>
    </location>
</feature>
<feature type="compositionally biased region" description="Basic and acidic residues" evidence="25">
    <location>
        <begin position="763"/>
        <end position="777"/>
    </location>
</feature>
<dbReference type="GO" id="GO:0031672">
    <property type="term" value="C:A band"/>
    <property type="evidence" value="ECO:0007669"/>
    <property type="project" value="UniProtKB-ARBA"/>
</dbReference>
<comment type="catalytic activity">
    <reaction evidence="23">
        <text>L-seryl-[protein] + ATP = O-phospho-L-seryl-[protein] + ADP + H(+)</text>
        <dbReference type="Rhea" id="RHEA:17989"/>
        <dbReference type="Rhea" id="RHEA-COMP:9863"/>
        <dbReference type="Rhea" id="RHEA-COMP:11604"/>
        <dbReference type="ChEBI" id="CHEBI:15378"/>
        <dbReference type="ChEBI" id="CHEBI:29999"/>
        <dbReference type="ChEBI" id="CHEBI:30616"/>
        <dbReference type="ChEBI" id="CHEBI:83421"/>
        <dbReference type="ChEBI" id="CHEBI:456216"/>
        <dbReference type="EC" id="2.7.11.1"/>
    </reaction>
</comment>
<dbReference type="GO" id="GO:0031674">
    <property type="term" value="C:I band"/>
    <property type="evidence" value="ECO:0007669"/>
    <property type="project" value="UniProtKB-ARBA"/>
</dbReference>
<comment type="similarity">
    <text evidence="4">Belongs to the protein kinase superfamily. CAMK Ser/Thr protein kinase family.</text>
</comment>
<feature type="region of interest" description="Disordered" evidence="25">
    <location>
        <begin position="522"/>
        <end position="612"/>
    </location>
</feature>
<feature type="compositionally biased region" description="Basic and acidic residues" evidence="25">
    <location>
        <begin position="2462"/>
        <end position="2471"/>
    </location>
</feature>
<sequence length="4466" mass="498402">MSTHRARAPTFLQKPAIRQEDGGKKIVFETRTSAEPIPKFTWFRNDIELSDGGRYKFVSKDEGNSSYYVALELSDPQQTDAATYKVHAQNAHGQSTANLKLNFDTGASNGQPPKFTAKPVIRQTSTGGVEFEVSLIADPSPTITWSKGTTALKDGGRYSVSTRTDGISYVILLQISQVEASDGGLYVVKASNKHGESNASLQLNLESSAPSDGQAPSFVEKPSIKQESNRIVMSCVVQAQPKPEVDWFHNEKKISTSNRISTSVTETSSNSYRLQCIIMNAISEDGGAYKCTARNPLGTSNANLNLNIEKSKKKTSQAPSFTQKPKIRHDSKTNAVTVECLCQAEPEPKIVWLKDGSPLPKNPRFRVLSSKETDIYVLTLTITNATVKDGGTFKVEAKNEVGEASANIKLNLESGQQKAPAVLGQPIIKLENDGEMLLLEMKVTSFTKPTVNWFFSNKNLKNGGHYFIDIAREDDDYVLILEVNHVTESDVGEYRCTIQNSGGEIVKVINVTKKDILNDAKKNEEEKTEENETKLKKKKKDSATKKENNEEVKEEISPKKAELENSSKTNQVNNDEKVVKKDEKKTVKKVVKKKTVEPEKKQTDNDNKPEFLKKKLGGLKTNQVKKPEVTETGWGVKLKKSTQVKKTDNVEETAYNLKPVKRGSEPVFTDKIKGISTNVGKSAEFTARVSGTEPYKAEWFLDSKKIEAEGSDNIHISISGKELRLKLSSVTNEDAGRYLLVVSNDYGKCECSTTLVVKDVPERKSQFDKRKSTDRGKQSVPSIVMEADNTKIPTDTLAPKEEMDGLSPDMLGFRRGSRRLSRPDLEEEEESEYFEIKPKNQVIPEGDPMFVEVKFKKKPGKVKWLRAGRDIVADSRNVFHFNSSTLIATYDLKKAKTSDEAKYTCVVEDGNGKELDHAGFSVFVKDPKDSSMDFRALLRHRDKKKKKGADDGPEWGELKPLEKEAQDYQRGRRMSQIELTRNQLKQVQDPEEEKEKKKKQQEKQVRRISREEPPTPIMDLKKVDVEQLEVQRKNSQQMRRTSLAEVIPDWPLLSRRKAPEKPQDHWIEEMADVTCKEKEQKVVLSCKYSNSNLPLRWYKNKLEIFQGQRYNFLTVDGEFRLIINRIGLEDAGKYTCECDDKLTSAWLTVEGKKASFFFTQKLLKAMKVRQKKEIVLECMLSDPRPHVTWTKAGEPLEYTPAKYEVSRRDARCLLRIKNVQMEDAVEFGCHVDGDDTLCKLQVDEPEFELTSELRDVDAYENETTELVCEVNDEDAVVTWLREGTPIKMGGRYEEVKKGLKRILKIHDVVKRDEGEYAVSVQGKICRAKMYVAPDVVIKQPLEGGKFLERETLKLNCKFKNPKKYPVQWFRNGEELTAKSDRVKIESKNGEETLILNNLKTDDEGEYVCQIGPRRKTKCQVKVDEAERAPEVDLDKIPREITVKAGKKFELEIPYTGSHLPKQRPIDIRSDDEKPKGTPQPVSKWTKNGEEIKPNDSAKTEQKPDKCKLTIDKANRKDCGDYKLELTNASGQTSVPITLKIIDKPSTPGGPLKVTDVFRDRCKLSWDPVSDDGGSPLENYLVERKEGRGPWEEVGKVHDTQCGVTNLKKGAKYTFRVKAVNSEGESKPLETDHEVIAKDPWDPPSAPGTPNIVDYDKNYAKLEWTKPKSDGGNAIKRYIVQKKPKYGDWEDAKTVGPDDLSTTIDNLPEGKEFQFRVVPVNDAGNGEASATTEQIKTKARRVKPRIDRKSYEPTKRLKAGQPLILSVEFIGEPAPTAAWSQSNKPLQPDNEEPQVATMQVELTEEEIEANDNVSITTHLYKTTLNYKLTARKNTGIYTVTVKNEFGSDSAEIDLVILGPPSMPEGPLVVSDVRKNHAKLSWQPPTDDGGKPITGYVIEKQREGDGVWEKIPNVIKPSTNEFLIPKLKEGEKYKFRVSAENDNGVSEPLETSTSTTAKDPFKPPSKPGKPEVSDSDKKQITIKWDKPTKDGGSPIQGYNVERKDPRTGRWVRLNKTPVKDREFTDTKVQPNKEFEYRVSALNEGGESEPSEISKPIKARPLKEAPKIDKDALLGLSGHQIKVKAGEPLTISVPMTGSPQPKAEWKKNDKNVEPSNKVQTKGNDDEVQLHVPTAQRSDSGKYNLKLSNEFGKDEANFDVIVLDKPKSPTNIEVSDVFAESCKLSWGEPEDDGGADLTGYIVEKCEDDSGIWESVPTLGDANQAQIKNLTPGHKYQFRVRAENPYGTSPPAETNKGIIAKNPYDAPDEPRDVKITKFNKESVSLSWKPPSSDGGNPIKGYNVEKRIRNKHGRGGTDWQKCNFEKPIKETHFTVPNLSEGSLVEFRVSAVNEAGLGKPSSTTGEHIVRDPVFEAGSPSQPIVSDITPNSMKISWEKPRDDGGGKITGYIVEVKDEDDDSPDAWKESSVSPVRDLSATIPNLKEGKKYQFRVRAVNAAGPGHASKPTNEVKAEKQPEKPSLNMRGVKDITVNAGKEIRVNIPINGHPIPEAKWKRNDENITGNEKDVTLKVTEEAAILIISNSKRMHTGEYNLTLTNPSGLVNGSLNITVLDVPASPEGPLKAQNINSTSIGLAWKPPKDDGGAKLERYIVEKRPKGSSKWSKVPGVFKDNEAVAKNLDEGQEYEFRVSALNENGTSEPLVCEAAITAKHPFDPPGSPTAPECTGTTEDSITLKWNKPLKDGGKPISGYIVEKKDPTTNRWTKAHIGEITGHQTTVKGLVQGRPYEFRVAAVNEAGKSKWAECDSAIAPAPEPSPPKAFIDPLAHDVNVALGEPFRVRITYHGHPKPEIVWENNGKTVKPDNKRLTVEVGEEDITFLCKSSEKGDTGKYTATLTNIKGNDVVHFNVTVRGKPGAPGGPLKASDITPESCTLHWQNPSDDGGSPVTNYIVEKREKGSNSWSPVSRFVRGNKCEVTDLEPNKEYEFRVAAVNENGPGDEHLTTDKPVKATHNFSTPDQPNRLRVVDTDKDSVRLSWDKPSSDGGDRIKGYVVEMKPKGSSRWTPVNEKSPCKGTNYAVENLEKNSEYEFRVRAKNSAGTGEPSSSTGYVQVQAKPSKAPAPSMVNVESAGRNGALLTWAKPRVDGRLKGYNVERRKAGTNEWEKVNSVPIADNSFSLLDLPKSQPYEFRVAAVNDAGEGQFSTPTIPFTLSKNQNESAPEFTKGLTNVTASNGGNANFEIQFTGEPEDIRWYRDGIEIKPGAFARMTRDGDKASLVLSNLNPNDGGNITCELINNKGRESTSSKLEIQTPPSFDRDIKNQAVDLGESFKLKIPFSGNGPFEASVKKGNKTVNPDKLRITLFDDYIVLNLKDAEKSDEGPYTVQLSNNAGAVEAPFTVKVKATPSECNGPIKVSDLNKNSCRLSWRPPTDDGGSRITHYIVEKQEVGKPYWTTVASYHKESDIDVQGLHENSEYLFRVAAVNENGQGKFLTAQSSVVAKLPFDRPGAPGIPNVESVGDDFVSLSWDKPRSDGGGRIKGYIIERRETGTNKWIRVTNYPVPATIYNVSGLIEDKSYEFQVIAVNEAGESNPTVCSRPITVKDPAAAKLPEFLKTLRSVNAVQGKSARFEVEVNGHPAPSVTWFKGTRELHDIDSKYEIREESGRQILIVKDVYGEDADEYAVRITNKAGSKISRADLVIESPPKIKIPPRFKDVASFDVGEDIVIKLPFIGLPKPTATWFKDGSEELKAHGNVRIELGDRHAFLKIKNATNADSASFRLTLENQLGSDSATVRVEVNDKPDPPRFAQVENVNCDSVMLTWKAPAKDGGSCITQYIIEKLEMPMTSWSKACVTRFTHGTIESLSAGHDYQFRILAENLFGKSEPCEPTGVVHTPDESDSRKSKPSLGYDEHGRRVRGKYNGPKIDNYDKFYKDTWNQRRPANVDIKLGSVYEYYDVLEELGSGAFGVVHRCVEKSSGRNYVAKFINTPHSIDKQTVRNEVNVMNNLYHRKLLHLHDAFDDEQEMVLILEFLSGGDLFDRIADDDYRMSEAEVIRYMKQLCEAICYMHEQSIVHLDIKPENVLCETQRSTDVKLIDFGLAAKLDPENAVKVSTATAEFAAPEVANHESVGFYTDMWALGVLSYILLSGLSPFAGEDDFETLENVRQCDWHFDEEAFKTISPLAKDFINRLLLKNAGQRMTVHEALEHAWLKDDHGDLTTRIPASRYKAIRDKLRARFADWPHPLPTIGRIANFSSLKKQRAKEHRIYDSQFDRKEALPRFIRKPHSTIAEEGGSSKFMCKVIASSPPLISWFFKDSLLSPSIKYMPKYSGNEYELRISRLKSDEDSGTYVVRAENSYGKREESAKLTVEHAAPMMPRRRAMSVQPLVSNLCKKKPLDDSFDEYREPADRAPRFTFPLRNRHLVEGVGVKLICTVDCKPQPKIEWYKDGNLLTSSSGYDINYSLGVSSLEIGICNTSDAGRYTCIAKNEKGSEQTECRITVTSSSSSSSRRQQHSLRLD</sequence>
<dbReference type="SUPFAM" id="SSF56112">
    <property type="entry name" value="Protein kinase-like (PK-like)"/>
    <property type="match status" value="1"/>
</dbReference>
<dbReference type="PANTHER" id="PTHR13817">
    <property type="entry name" value="TITIN"/>
    <property type="match status" value="1"/>
</dbReference>
<feature type="domain" description="Fibronectin type-III" evidence="28">
    <location>
        <begin position="2571"/>
        <end position="2665"/>
    </location>
</feature>
<evidence type="ECO:0000256" key="11">
    <source>
        <dbReference type="ARBA" id="ARBA00022737"/>
    </source>
</evidence>
<dbReference type="Gene3D" id="2.60.40.10">
    <property type="entry name" value="Immunoglobulins"/>
    <property type="match status" value="37"/>
</dbReference>
<dbReference type="PRINTS" id="PR00014">
    <property type="entry name" value="FNTYPEIII"/>
</dbReference>
<dbReference type="PROSITE" id="PS50011">
    <property type="entry name" value="PROTEIN_KINASE_DOM"/>
    <property type="match status" value="1"/>
</dbReference>
<feature type="region of interest" description="Disordered" evidence="25">
    <location>
        <begin position="2238"/>
        <end position="2265"/>
    </location>
</feature>
<dbReference type="PROSITE" id="PS50835">
    <property type="entry name" value="IG_LIKE"/>
    <property type="match status" value="18"/>
</dbReference>
<dbReference type="PROSITE" id="PS00108">
    <property type="entry name" value="PROTEIN_KINASE_ST"/>
    <property type="match status" value="1"/>
</dbReference>
<feature type="region of interest" description="Disordered" evidence="25">
    <location>
        <begin position="1454"/>
        <end position="1504"/>
    </location>
</feature>
<feature type="domain" description="Ig-like" evidence="27">
    <location>
        <begin position="1743"/>
        <end position="1852"/>
    </location>
</feature>
<evidence type="ECO:0000256" key="5">
    <source>
        <dbReference type="ARBA" id="ARBA00012513"/>
    </source>
</evidence>
<evidence type="ECO:0000256" key="14">
    <source>
        <dbReference type="ARBA" id="ARBA00022837"/>
    </source>
</evidence>
<keyword evidence="17" id="KW-0112">Calmodulin-binding</keyword>
<dbReference type="InterPro" id="IPR036116">
    <property type="entry name" value="FN3_sf"/>
</dbReference>
<keyword evidence="10" id="KW-0479">Metal-binding</keyword>
<feature type="compositionally biased region" description="Basic and acidic residues" evidence="25">
    <location>
        <begin position="574"/>
        <end position="585"/>
    </location>
</feature>
<dbReference type="Pfam" id="PF00069">
    <property type="entry name" value="Pkinase"/>
    <property type="match status" value="1"/>
</dbReference>
<feature type="domain" description="Fibronectin type-III" evidence="28">
    <location>
        <begin position="3072"/>
        <end position="3165"/>
    </location>
</feature>
<evidence type="ECO:0000256" key="17">
    <source>
        <dbReference type="ARBA" id="ARBA00022860"/>
    </source>
</evidence>
<evidence type="ECO:0000256" key="12">
    <source>
        <dbReference type="ARBA" id="ARBA00022741"/>
    </source>
</evidence>
<feature type="region of interest" description="Disordered" evidence="25">
    <location>
        <begin position="941"/>
        <end position="1018"/>
    </location>
</feature>
<dbReference type="EC" id="2.7.11.1" evidence="5"/>
<dbReference type="Gene3D" id="3.30.200.20">
    <property type="entry name" value="Phosphorylase Kinase, domain 1"/>
    <property type="match status" value="1"/>
</dbReference>
<proteinExistence type="inferred from homology"/>
<comment type="caution">
    <text evidence="29">The sequence shown here is derived from an EMBL/GenBank/DDBJ whole genome shotgun (WGS) entry which is preliminary data.</text>
</comment>
<keyword evidence="6" id="KW-0963">Cytoplasm</keyword>
<dbReference type="InterPro" id="IPR000719">
    <property type="entry name" value="Prot_kinase_dom"/>
</dbReference>
<dbReference type="FunFam" id="2.60.40.10:FF:000160">
    <property type="entry name" value="Titin a"/>
    <property type="match status" value="1"/>
</dbReference>
<feature type="domain" description="Ig-like" evidence="27">
    <location>
        <begin position="1245"/>
        <end position="1321"/>
    </location>
</feature>
<feature type="domain" description="Fibronectin type-III" evidence="28">
    <location>
        <begin position="1547"/>
        <end position="1639"/>
    </location>
</feature>
<feature type="domain" description="Ig-like" evidence="27">
    <location>
        <begin position="1333"/>
        <end position="1410"/>
    </location>
</feature>
<feature type="binding site" evidence="24">
    <location>
        <position position="3932"/>
    </location>
    <ligand>
        <name>ATP</name>
        <dbReference type="ChEBI" id="CHEBI:30616"/>
    </ligand>
</feature>
<evidence type="ECO:0000259" key="28">
    <source>
        <dbReference type="PROSITE" id="PS50853"/>
    </source>
</evidence>
<evidence type="ECO:0000256" key="7">
    <source>
        <dbReference type="ARBA" id="ARBA00022527"/>
    </source>
</evidence>
<feature type="compositionally biased region" description="Basic and acidic residues" evidence="25">
    <location>
        <begin position="2100"/>
        <end position="2109"/>
    </location>
</feature>
<feature type="domain" description="Ig-like" evidence="27">
    <location>
        <begin position="113"/>
        <end position="204"/>
    </location>
</feature>
<evidence type="ECO:0000256" key="8">
    <source>
        <dbReference type="ARBA" id="ARBA00022553"/>
    </source>
</evidence>
<evidence type="ECO:0000256" key="25">
    <source>
        <dbReference type="SAM" id="MobiDB-lite"/>
    </source>
</evidence>
<evidence type="ECO:0000256" key="18">
    <source>
        <dbReference type="ARBA" id="ARBA00023054"/>
    </source>
</evidence>
<feature type="region of interest" description="Disordered" evidence="25">
    <location>
        <begin position="2452"/>
        <end position="2473"/>
    </location>
</feature>
<evidence type="ECO:0000256" key="3">
    <source>
        <dbReference type="ARBA" id="ARBA00004496"/>
    </source>
</evidence>
<dbReference type="GO" id="GO:0005516">
    <property type="term" value="F:calmodulin binding"/>
    <property type="evidence" value="ECO:0007669"/>
    <property type="project" value="UniProtKB-KW"/>
</dbReference>
<feature type="region of interest" description="Disordered" evidence="25">
    <location>
        <begin position="4444"/>
        <end position="4466"/>
    </location>
</feature>
<feature type="domain" description="Ig-like" evidence="27">
    <location>
        <begin position="1154"/>
        <end position="1231"/>
    </location>
</feature>
<dbReference type="SMART" id="SM00220">
    <property type="entry name" value="S_TKc"/>
    <property type="match status" value="1"/>
</dbReference>
<dbReference type="InterPro" id="IPR003961">
    <property type="entry name" value="FN3_dom"/>
</dbReference>
<feature type="region of interest" description="Disordered" evidence="25">
    <location>
        <begin position="1941"/>
        <end position="2025"/>
    </location>
</feature>
<feature type="domain" description="Ig-like" evidence="27">
    <location>
        <begin position="1429"/>
        <end position="1537"/>
    </location>
</feature>
<feature type="compositionally biased region" description="Polar residues" evidence="25">
    <location>
        <begin position="1941"/>
        <end position="1955"/>
    </location>
</feature>
<feature type="domain" description="Fibronectin type-III" evidence="28">
    <location>
        <begin position="2671"/>
        <end position="2765"/>
    </location>
</feature>
<comment type="catalytic activity">
    <reaction evidence="22">
        <text>L-threonyl-[protein] + ATP = O-phospho-L-threonyl-[protein] + ADP + H(+)</text>
        <dbReference type="Rhea" id="RHEA:46608"/>
        <dbReference type="Rhea" id="RHEA-COMP:11060"/>
        <dbReference type="Rhea" id="RHEA-COMP:11605"/>
        <dbReference type="ChEBI" id="CHEBI:15378"/>
        <dbReference type="ChEBI" id="CHEBI:30013"/>
        <dbReference type="ChEBI" id="CHEBI:30616"/>
        <dbReference type="ChEBI" id="CHEBI:61977"/>
        <dbReference type="ChEBI" id="CHEBI:456216"/>
        <dbReference type="EC" id="2.7.11.1"/>
    </reaction>
</comment>
<dbReference type="InterPro" id="IPR013783">
    <property type="entry name" value="Ig-like_fold"/>
</dbReference>
<evidence type="ECO:0000256" key="19">
    <source>
        <dbReference type="ARBA" id="ARBA00023157"/>
    </source>
</evidence>
<organism evidence="29 30">
    <name type="scientific">Dimorphilus gyrociliatus</name>
    <dbReference type="NCBI Taxonomy" id="2664684"/>
    <lineage>
        <taxon>Eukaryota</taxon>
        <taxon>Metazoa</taxon>
        <taxon>Spiralia</taxon>
        <taxon>Lophotrochozoa</taxon>
        <taxon>Annelida</taxon>
        <taxon>Polychaeta</taxon>
        <taxon>Polychaeta incertae sedis</taxon>
        <taxon>Dinophilidae</taxon>
        <taxon>Dimorphilus</taxon>
    </lineage>
</organism>
<dbReference type="SUPFAM" id="SSF49265">
    <property type="entry name" value="Fibronectin type III"/>
    <property type="match status" value="9"/>
</dbReference>
<keyword evidence="16" id="KW-0460">Magnesium</keyword>
<feature type="compositionally biased region" description="Basic and acidic residues" evidence="25">
    <location>
        <begin position="956"/>
        <end position="970"/>
    </location>
</feature>
<evidence type="ECO:0000256" key="13">
    <source>
        <dbReference type="ARBA" id="ARBA00022777"/>
    </source>
</evidence>
<evidence type="ECO:0000256" key="23">
    <source>
        <dbReference type="ARBA" id="ARBA00048679"/>
    </source>
</evidence>
<feature type="domain" description="Ig-like" evidence="27">
    <location>
        <begin position="319"/>
        <end position="411"/>
    </location>
</feature>
<dbReference type="InterPro" id="IPR003598">
    <property type="entry name" value="Ig_sub2"/>
</dbReference>
<feature type="domain" description="Fibronectin type-III" evidence="28">
    <location>
        <begin position="2164"/>
        <end position="2258"/>
    </location>
</feature>
<dbReference type="CDD" id="cd00096">
    <property type="entry name" value="Ig"/>
    <property type="match status" value="5"/>
</dbReference>
<feature type="compositionally biased region" description="Basic and acidic residues" evidence="25">
    <location>
        <begin position="1966"/>
        <end position="1987"/>
    </location>
</feature>
<keyword evidence="14" id="KW-0106">Calcium</keyword>
<dbReference type="FunFam" id="2.60.40.10:FF:000097">
    <property type="entry name" value="Bent, isoform F"/>
    <property type="match status" value="2"/>
</dbReference>
<keyword evidence="7" id="KW-0723">Serine/threonine-protein kinase</keyword>
<dbReference type="InterPro" id="IPR007110">
    <property type="entry name" value="Ig-like_dom"/>
</dbReference>
<dbReference type="GO" id="GO:0005524">
    <property type="term" value="F:ATP binding"/>
    <property type="evidence" value="ECO:0007669"/>
    <property type="project" value="UniProtKB-UniRule"/>
</dbReference>
<dbReference type="GO" id="GO:0008092">
    <property type="term" value="F:cytoskeletal protein binding"/>
    <property type="evidence" value="ECO:0007669"/>
    <property type="project" value="UniProtKB-ARBA"/>
</dbReference>
<evidence type="ECO:0000259" key="27">
    <source>
        <dbReference type="PROSITE" id="PS50835"/>
    </source>
</evidence>
<evidence type="ECO:0000256" key="1">
    <source>
        <dbReference type="ARBA" id="ARBA00001946"/>
    </source>
</evidence>
<dbReference type="EMBL" id="CAJFCJ010000026">
    <property type="protein sequence ID" value="CAD5125380.1"/>
    <property type="molecule type" value="Genomic_DNA"/>
</dbReference>
<feature type="domain" description="Ig-like" evidence="27">
    <location>
        <begin position="823"/>
        <end position="921"/>
    </location>
</feature>
<evidence type="ECO:0000256" key="22">
    <source>
        <dbReference type="ARBA" id="ARBA00047899"/>
    </source>
</evidence>
<feature type="domain" description="Fibronectin type-III" evidence="28">
    <location>
        <begin position="1862"/>
        <end position="1957"/>
    </location>
</feature>
<dbReference type="PROSITE" id="PS00107">
    <property type="entry name" value="PROTEIN_KINASE_ATP"/>
    <property type="match status" value="1"/>
</dbReference>
<feature type="domain" description="Ig-like" evidence="27">
    <location>
        <begin position="1062"/>
        <end position="1148"/>
    </location>
</feature>
<dbReference type="PROSITE" id="PS50853">
    <property type="entry name" value="FN3"/>
    <property type="match status" value="15"/>
</dbReference>
<feature type="domain" description="Ig-like" evidence="27">
    <location>
        <begin position="3653"/>
        <end position="3747"/>
    </location>
</feature>
<dbReference type="GO" id="GO:0046872">
    <property type="term" value="F:metal ion binding"/>
    <property type="evidence" value="ECO:0007669"/>
    <property type="project" value="UniProtKB-KW"/>
</dbReference>
<dbReference type="Proteomes" id="UP000549394">
    <property type="component" value="Unassembled WGS sequence"/>
</dbReference>
<gene>
    <name evidence="29" type="ORF">DGYR_LOCUS12758</name>
</gene>
<feature type="domain" description="Fibronectin type-III" evidence="28">
    <location>
        <begin position="2264"/>
        <end position="2365"/>
    </location>
</feature>
<feature type="domain" description="Ig-like" evidence="27">
    <location>
        <begin position="216"/>
        <end position="309"/>
    </location>
</feature>
<feature type="region of interest" description="Disordered" evidence="25">
    <location>
        <begin position="2039"/>
        <end position="2059"/>
    </location>
</feature>
<feature type="compositionally biased region" description="Basic and acidic residues" evidence="25">
    <location>
        <begin position="1001"/>
        <end position="1018"/>
    </location>
</feature>
<feature type="domain" description="Fibronectin type-III" evidence="28">
    <location>
        <begin position="2869"/>
        <end position="2965"/>
    </location>
</feature>
<evidence type="ECO:0000256" key="2">
    <source>
        <dbReference type="ARBA" id="ARBA00004123"/>
    </source>
</evidence>
<feature type="compositionally biased region" description="Basic and acidic residues" evidence="25">
    <location>
        <begin position="541"/>
        <end position="565"/>
    </location>
</feature>
<dbReference type="InterPro" id="IPR003599">
    <property type="entry name" value="Ig_sub"/>
</dbReference>
<evidence type="ECO:0000256" key="6">
    <source>
        <dbReference type="ARBA" id="ARBA00022490"/>
    </source>
</evidence>
<feature type="compositionally biased region" description="Basic and acidic residues" evidence="25">
    <location>
        <begin position="1486"/>
        <end position="1504"/>
    </location>
</feature>
<dbReference type="SUPFAM" id="SSF48726">
    <property type="entry name" value="Immunoglobulin"/>
    <property type="match status" value="22"/>
</dbReference>
<feature type="domain" description="Fibronectin type-III" evidence="28">
    <location>
        <begin position="3358"/>
        <end position="3452"/>
    </location>
</feature>
<dbReference type="InterPro" id="IPR050964">
    <property type="entry name" value="Striated_Muscle_Regulatory"/>
</dbReference>
<dbReference type="CDD" id="cd00063">
    <property type="entry name" value="FN3"/>
    <property type="match status" value="15"/>
</dbReference>
<feature type="region of interest" description="Disordered" evidence="25">
    <location>
        <begin position="2088"/>
        <end position="2123"/>
    </location>
</feature>
<keyword evidence="12 24" id="KW-0547">Nucleotide-binding</keyword>
<dbReference type="FunFam" id="2.60.40.10:FF:000031">
    <property type="entry name" value="Myosin-binding protein C, slow type"/>
    <property type="match status" value="3"/>
</dbReference>
<dbReference type="SMART" id="SM00408">
    <property type="entry name" value="IGc2"/>
    <property type="match status" value="17"/>
</dbReference>
<dbReference type="Pfam" id="PF07679">
    <property type="entry name" value="I-set"/>
    <property type="match status" value="22"/>
</dbReference>
<keyword evidence="18" id="KW-0175">Coiled coil</keyword>
<dbReference type="FunFam" id="2.60.40.10:FF:000107">
    <property type="entry name" value="Myosin, light chain kinase a"/>
    <property type="match status" value="3"/>
</dbReference>
<evidence type="ECO:0000259" key="26">
    <source>
        <dbReference type="PROSITE" id="PS50011"/>
    </source>
</evidence>
<dbReference type="FunFam" id="2.60.40.10:FF:000051">
    <property type="entry name" value="Uncharacterized protein, isoform J"/>
    <property type="match status" value="2"/>
</dbReference>